<dbReference type="Proteomes" id="UP001152795">
    <property type="component" value="Unassembled WGS sequence"/>
</dbReference>
<sequence>MSASDIENTINDRFLDQTKEYSPLNDLDLQMLIDTSEDVSRVEWHGVPSGVPQGTKLRPWLFILMINNRRPCAPDYWKYIDVTIDDAIDDTDPSLSYQRTLQYSSAKSA</sequence>
<gene>
    <name evidence="1" type="ORF">PACLA_8A080698</name>
</gene>
<dbReference type="EMBL" id="CACRXK020014654">
    <property type="protein sequence ID" value="CAB4027189.1"/>
    <property type="molecule type" value="Genomic_DNA"/>
</dbReference>
<proteinExistence type="predicted"/>
<reference evidence="1" key="1">
    <citation type="submission" date="2020-04" db="EMBL/GenBank/DDBJ databases">
        <authorList>
            <person name="Alioto T."/>
            <person name="Alioto T."/>
            <person name="Gomez Garrido J."/>
        </authorList>
    </citation>
    <scope>NUCLEOTIDE SEQUENCE</scope>
    <source>
        <strain evidence="1">A484AB</strain>
    </source>
</reference>
<comment type="caution">
    <text evidence="1">The sequence shown here is derived from an EMBL/GenBank/DDBJ whole genome shotgun (WGS) entry which is preliminary data.</text>
</comment>
<organism evidence="1 2">
    <name type="scientific">Paramuricea clavata</name>
    <name type="common">Red gorgonian</name>
    <name type="synonym">Violescent sea-whip</name>
    <dbReference type="NCBI Taxonomy" id="317549"/>
    <lineage>
        <taxon>Eukaryota</taxon>
        <taxon>Metazoa</taxon>
        <taxon>Cnidaria</taxon>
        <taxon>Anthozoa</taxon>
        <taxon>Octocorallia</taxon>
        <taxon>Malacalcyonacea</taxon>
        <taxon>Plexauridae</taxon>
        <taxon>Paramuricea</taxon>
    </lineage>
</organism>
<evidence type="ECO:0000313" key="1">
    <source>
        <dbReference type="EMBL" id="CAB4027189.1"/>
    </source>
</evidence>
<name>A0A7D9L699_PARCT</name>
<accession>A0A7D9L699</accession>
<evidence type="ECO:0000313" key="2">
    <source>
        <dbReference type="Proteomes" id="UP001152795"/>
    </source>
</evidence>
<protein>
    <submittedName>
        <fullName evidence="1">Uncharacterized protein</fullName>
    </submittedName>
</protein>
<keyword evidence="2" id="KW-1185">Reference proteome</keyword>
<dbReference type="AlphaFoldDB" id="A0A7D9L699"/>